<dbReference type="PANTHER" id="PTHR13966">
    <property type="entry name" value="ENDONUCLEASE RELATED"/>
    <property type="match status" value="1"/>
</dbReference>
<keyword evidence="6" id="KW-0378">Hydrolase</keyword>
<feature type="compositionally biased region" description="Basic and acidic residues" evidence="3">
    <location>
        <begin position="51"/>
        <end position="65"/>
    </location>
</feature>
<keyword evidence="6" id="KW-0540">Nuclease</keyword>
<dbReference type="PANTHER" id="PTHR13966:SF5">
    <property type="entry name" value="ENDONUCLEASE G, MITOCHONDRIAL"/>
    <property type="match status" value="1"/>
</dbReference>
<evidence type="ECO:0000256" key="1">
    <source>
        <dbReference type="PIRSR" id="PIRSR640255-1"/>
    </source>
</evidence>
<keyword evidence="6" id="KW-0255">Endonuclease</keyword>
<dbReference type="eggNOG" id="COG1864">
    <property type="taxonomic scope" value="Bacteria"/>
</dbReference>
<feature type="binding site" evidence="2">
    <location>
        <position position="185"/>
    </location>
    <ligand>
        <name>Mg(2+)</name>
        <dbReference type="ChEBI" id="CHEBI:18420"/>
        <note>catalytic</note>
    </ligand>
</feature>
<dbReference type="GO" id="GO:0003676">
    <property type="term" value="F:nucleic acid binding"/>
    <property type="evidence" value="ECO:0007669"/>
    <property type="project" value="InterPro"/>
</dbReference>
<gene>
    <name evidence="6" type="ORF">Premu_2053</name>
</gene>
<dbReference type="HOGENOM" id="CLU_055174_2_0_10"/>
<dbReference type="RefSeq" id="WP_007575011.1">
    <property type="nucleotide sequence ID" value="NZ_BPTS01000002.1"/>
</dbReference>
<keyword evidence="7" id="KW-1185">Reference proteome</keyword>
<proteinExistence type="predicted"/>
<dbReference type="SMART" id="SM00477">
    <property type="entry name" value="NUC"/>
    <property type="match status" value="1"/>
</dbReference>
<evidence type="ECO:0000256" key="3">
    <source>
        <dbReference type="SAM" id="MobiDB-lite"/>
    </source>
</evidence>
<feature type="active site" description="Proton acceptor" evidence="1">
    <location>
        <position position="154"/>
    </location>
</feature>
<name>F8N7I7_9BACT</name>
<organism evidence="6 7">
    <name type="scientific">Hallella multisaccharivorax DSM 17128</name>
    <dbReference type="NCBI Taxonomy" id="688246"/>
    <lineage>
        <taxon>Bacteria</taxon>
        <taxon>Pseudomonadati</taxon>
        <taxon>Bacteroidota</taxon>
        <taxon>Bacteroidia</taxon>
        <taxon>Bacteroidales</taxon>
        <taxon>Prevotellaceae</taxon>
        <taxon>Hallella</taxon>
    </lineage>
</organism>
<evidence type="ECO:0000313" key="6">
    <source>
        <dbReference type="EMBL" id="EGN57447.1"/>
    </source>
</evidence>
<dbReference type="InterPro" id="IPR001604">
    <property type="entry name" value="Endo_G_ENPP1-like_dom"/>
</dbReference>
<accession>F8N7I7</accession>
<sequence>MDKKNLKSALFFVILFFVLLFAIKRITTDEPEPIPETSSSGISIEKSPIKDKAPTTRLADTDSKTSDSTSNASIEIPVFTKRFQSQILKRYSYTVSYNKDTRCPNWVAWKLIAQHTEGPYNRSGYKFHEDMEVPYPRAYYQDYKGSPYDMQRGHMCPAADNKWSDRAMDECHLMTNICPQYGDLNEGDWKDLEDACRDWARTYDCIYIVCGPIFTSGHHRTIGEDNILVPDAFFKVILRLGNNPQALGFIYPNKACSGNMSTYVMSVDEVEKVAGMDFFSTLNDKIESKVERTSNLGEWSN</sequence>
<dbReference type="InterPro" id="IPR020821">
    <property type="entry name" value="ENPP1-3/EXOG-like_nuc-like"/>
</dbReference>
<protein>
    <submittedName>
        <fullName evidence="6">DNA/RNA non-specific endonuclease</fullName>
    </submittedName>
</protein>
<dbReference type="InterPro" id="IPR044929">
    <property type="entry name" value="DNA/RNA_non-sp_Endonuclease_sf"/>
</dbReference>
<dbReference type="GO" id="GO:0016787">
    <property type="term" value="F:hydrolase activity"/>
    <property type="evidence" value="ECO:0007669"/>
    <property type="project" value="InterPro"/>
</dbReference>
<evidence type="ECO:0000313" key="7">
    <source>
        <dbReference type="Proteomes" id="UP000002772"/>
    </source>
</evidence>
<reference evidence="7" key="1">
    <citation type="journal article" date="2011" name="Stand. Genomic Sci.">
        <title>Non-contiguous finished genome sequence of the opportunistic oral pathogen Prevotella multisaccharivorax type strain (PPPA20).</title>
        <authorList>
            <person name="Pati A."/>
            <person name="Gronow S."/>
            <person name="Lu M."/>
            <person name="Lapidus A."/>
            <person name="Nolan M."/>
            <person name="Lucas S."/>
            <person name="Hammon N."/>
            <person name="Deshpande S."/>
            <person name="Cheng J.F."/>
            <person name="Tapia R."/>
            <person name="Han C."/>
            <person name="Goodwin L."/>
            <person name="Pitluck S."/>
            <person name="Liolios K."/>
            <person name="Pagani I."/>
            <person name="Mavromatis K."/>
            <person name="Mikhailova N."/>
            <person name="Huntemann M."/>
            <person name="Chen A."/>
            <person name="Palaniappan K."/>
            <person name="Land M."/>
            <person name="Hauser L."/>
            <person name="Detter J.C."/>
            <person name="Brambilla E.M."/>
            <person name="Rohde M."/>
            <person name="Goker M."/>
            <person name="Woyke T."/>
            <person name="Bristow J."/>
            <person name="Eisen J.A."/>
            <person name="Markowitz V."/>
            <person name="Hugenholtz P."/>
            <person name="Kyrpides N.C."/>
            <person name="Klenk H.P."/>
            <person name="Ivanova N."/>
        </authorList>
    </citation>
    <scope>NUCLEOTIDE SEQUENCE [LARGE SCALE GENOMIC DNA]</scope>
    <source>
        <strain evidence="7">DSM 17128</strain>
    </source>
</reference>
<dbReference type="OrthoDB" id="9811262at2"/>
<dbReference type="CDD" id="cd00091">
    <property type="entry name" value="NUC"/>
    <property type="match status" value="1"/>
</dbReference>
<dbReference type="InterPro" id="IPR040255">
    <property type="entry name" value="Non-specific_endonuclease"/>
</dbReference>
<dbReference type="Proteomes" id="UP000002772">
    <property type="component" value="Unassembled WGS sequence"/>
</dbReference>
<feature type="region of interest" description="Disordered" evidence="3">
    <location>
        <begin position="51"/>
        <end position="70"/>
    </location>
</feature>
<dbReference type="Pfam" id="PF01223">
    <property type="entry name" value="Endonuclease_NS"/>
    <property type="match status" value="1"/>
</dbReference>
<dbReference type="STRING" id="688246.Premu_2053"/>
<evidence type="ECO:0000259" key="5">
    <source>
        <dbReference type="SMART" id="SM00892"/>
    </source>
</evidence>
<dbReference type="SMART" id="SM00892">
    <property type="entry name" value="Endonuclease_NS"/>
    <property type="match status" value="1"/>
</dbReference>
<evidence type="ECO:0000256" key="2">
    <source>
        <dbReference type="PIRSR" id="PIRSR640255-2"/>
    </source>
</evidence>
<feature type="domain" description="ENPP1-3/EXOG-like endonuclease/phosphodiesterase" evidence="4">
    <location>
        <begin position="90"/>
        <end position="285"/>
    </location>
</feature>
<dbReference type="AlphaFoldDB" id="F8N7I7"/>
<dbReference type="InterPro" id="IPR044925">
    <property type="entry name" value="His-Me_finger_sf"/>
</dbReference>
<dbReference type="Gene3D" id="3.40.570.10">
    <property type="entry name" value="Extracellular Endonuclease, subunit A"/>
    <property type="match status" value="1"/>
</dbReference>
<dbReference type="GO" id="GO:0046872">
    <property type="term" value="F:metal ion binding"/>
    <property type="evidence" value="ECO:0007669"/>
    <property type="project" value="UniProtKB-KW"/>
</dbReference>
<feature type="domain" description="DNA/RNA non-specific endonuclease/pyrophosphatase/phosphodiesterase" evidence="5">
    <location>
        <begin position="89"/>
        <end position="285"/>
    </location>
</feature>
<dbReference type="EMBL" id="GL945017">
    <property type="protein sequence ID" value="EGN57447.1"/>
    <property type="molecule type" value="Genomic_DNA"/>
</dbReference>
<evidence type="ECO:0000259" key="4">
    <source>
        <dbReference type="SMART" id="SM00477"/>
    </source>
</evidence>
<dbReference type="GO" id="GO:0004519">
    <property type="term" value="F:endonuclease activity"/>
    <property type="evidence" value="ECO:0007669"/>
    <property type="project" value="UniProtKB-KW"/>
</dbReference>
<dbReference type="SUPFAM" id="SSF54060">
    <property type="entry name" value="His-Me finger endonucleases"/>
    <property type="match status" value="1"/>
</dbReference>
<keyword evidence="2" id="KW-0479">Metal-binding</keyword>